<organism evidence="2 3">
    <name type="scientific">Leptothrix cholodnii (strain ATCC 51168 / LMG 8142 / SP-6)</name>
    <name type="common">Leptothrix discophora (strain SP-6)</name>
    <dbReference type="NCBI Taxonomy" id="395495"/>
    <lineage>
        <taxon>Bacteria</taxon>
        <taxon>Pseudomonadati</taxon>
        <taxon>Pseudomonadota</taxon>
        <taxon>Betaproteobacteria</taxon>
        <taxon>Burkholderiales</taxon>
        <taxon>Sphaerotilaceae</taxon>
        <taxon>Leptothrix</taxon>
    </lineage>
</organism>
<proteinExistence type="predicted"/>
<accession>B1Y5I1</accession>
<evidence type="ECO:0000313" key="2">
    <source>
        <dbReference type="EMBL" id="ACB34693.1"/>
    </source>
</evidence>
<keyword evidence="3" id="KW-1185">Reference proteome</keyword>
<dbReference type="eggNOG" id="ENOG502ZC2V">
    <property type="taxonomic scope" value="Bacteria"/>
</dbReference>
<gene>
    <name evidence="2" type="ordered locus">Lcho_2428</name>
</gene>
<dbReference type="OrthoDB" id="7257056at2"/>
<dbReference type="EMBL" id="CP001013">
    <property type="protein sequence ID" value="ACB34693.1"/>
    <property type="molecule type" value="Genomic_DNA"/>
</dbReference>
<reference evidence="2 3" key="1">
    <citation type="submission" date="2008-03" db="EMBL/GenBank/DDBJ databases">
        <title>Complete sequence of Leptothrix cholodnii SP-6.</title>
        <authorList>
            <consortium name="US DOE Joint Genome Institute"/>
            <person name="Copeland A."/>
            <person name="Lucas S."/>
            <person name="Lapidus A."/>
            <person name="Glavina del Rio T."/>
            <person name="Dalin E."/>
            <person name="Tice H."/>
            <person name="Bruce D."/>
            <person name="Goodwin L."/>
            <person name="Pitluck S."/>
            <person name="Chertkov O."/>
            <person name="Brettin T."/>
            <person name="Detter J.C."/>
            <person name="Han C."/>
            <person name="Kuske C.R."/>
            <person name="Schmutz J."/>
            <person name="Larimer F."/>
            <person name="Land M."/>
            <person name="Hauser L."/>
            <person name="Kyrpides N."/>
            <person name="Lykidis A."/>
            <person name="Emerson D."/>
            <person name="Richardson P."/>
        </authorList>
    </citation>
    <scope>NUCLEOTIDE SEQUENCE [LARGE SCALE GENOMIC DNA]</scope>
    <source>
        <strain evidence="3">ATCC 51168 / LMG 8142 / SP-6</strain>
    </source>
</reference>
<protein>
    <submittedName>
        <fullName evidence="2">RES domain protein</fullName>
    </submittedName>
</protein>
<evidence type="ECO:0000259" key="1">
    <source>
        <dbReference type="SMART" id="SM00953"/>
    </source>
</evidence>
<dbReference type="InterPro" id="IPR014914">
    <property type="entry name" value="RES_dom"/>
</dbReference>
<evidence type="ECO:0000313" key="3">
    <source>
        <dbReference type="Proteomes" id="UP000001693"/>
    </source>
</evidence>
<dbReference type="HOGENOM" id="CLU_102935_0_0_4"/>
<name>B1Y5I1_LEPCP</name>
<dbReference type="KEGG" id="lch:Lcho_2428"/>
<dbReference type="SMART" id="SM00953">
    <property type="entry name" value="RES"/>
    <property type="match status" value="1"/>
</dbReference>
<dbReference type="Proteomes" id="UP000001693">
    <property type="component" value="Chromosome"/>
</dbReference>
<sequence length="215" mass="23589">MSCRAPNRPLDPLIDTWPAGQVIHVIHDAAYEPGSFNPGVDAAGQLRTPTRFAPIRDACGQVVPYLYGGSSRDCAIFETVFHNVPIDAADKFVDLDDHANRAHGQIVPQRDLRLINLTTDGLHRLKVPKSELIASAPIDYLDTARWAEALHRQCPDVDGLLWMSRQRDRDQALLLFGDRVGAALTGTRMGPALRGNDVLRQAILTLALRVGIDAS</sequence>
<dbReference type="Pfam" id="PF08808">
    <property type="entry name" value="RES"/>
    <property type="match status" value="1"/>
</dbReference>
<feature type="domain" description="RES" evidence="1">
    <location>
        <begin position="42"/>
        <end position="187"/>
    </location>
</feature>
<dbReference type="AlphaFoldDB" id="B1Y5I1"/>